<reference evidence="6" key="1">
    <citation type="journal article" date="2021" name="Microorganisms">
        <title>Phylogenomic Reconstruction and Metabolic Potential of the Genus Aminobacter.</title>
        <authorList>
            <person name="Artuso I."/>
            <person name="Turrini P."/>
            <person name="Pirolo M."/>
            <person name="Lugli G.A."/>
            <person name="Ventura M."/>
            <person name="Visca P."/>
        </authorList>
    </citation>
    <scope>NUCLEOTIDE SEQUENCE</scope>
    <source>
        <strain evidence="6">LMG 26462</strain>
    </source>
</reference>
<dbReference type="PANTHER" id="PTHR30419">
    <property type="entry name" value="HTH-TYPE TRANSCRIPTIONAL REGULATOR YBHD"/>
    <property type="match status" value="1"/>
</dbReference>
<dbReference type="InterPro" id="IPR000847">
    <property type="entry name" value="LysR_HTH_N"/>
</dbReference>
<name>A0A9X1ACB3_9HYPH</name>
<feature type="domain" description="HTH lysR-type" evidence="5">
    <location>
        <begin position="10"/>
        <end position="62"/>
    </location>
</feature>
<dbReference type="GO" id="GO:0003700">
    <property type="term" value="F:DNA-binding transcription factor activity"/>
    <property type="evidence" value="ECO:0007669"/>
    <property type="project" value="InterPro"/>
</dbReference>
<gene>
    <name evidence="6" type="ORF">J1C56_16625</name>
</gene>
<organism evidence="6 7">
    <name type="scientific">Aminobacter anthyllidis</name>
    <dbReference type="NCBI Taxonomy" id="1035067"/>
    <lineage>
        <taxon>Bacteria</taxon>
        <taxon>Pseudomonadati</taxon>
        <taxon>Pseudomonadota</taxon>
        <taxon>Alphaproteobacteria</taxon>
        <taxon>Hyphomicrobiales</taxon>
        <taxon>Phyllobacteriaceae</taxon>
        <taxon>Aminobacter</taxon>
    </lineage>
</organism>
<dbReference type="EMBL" id="JAFLWW010000004">
    <property type="protein sequence ID" value="MBT1157223.1"/>
    <property type="molecule type" value="Genomic_DNA"/>
</dbReference>
<accession>A0A9X1ACB3</accession>
<dbReference type="InterPro" id="IPR036390">
    <property type="entry name" value="WH_DNA-bd_sf"/>
</dbReference>
<evidence type="ECO:0000256" key="4">
    <source>
        <dbReference type="ARBA" id="ARBA00023163"/>
    </source>
</evidence>
<dbReference type="Proteomes" id="UP001138921">
    <property type="component" value="Unassembled WGS sequence"/>
</dbReference>
<comment type="caution">
    <text evidence="6">The sequence shown here is derived from an EMBL/GenBank/DDBJ whole genome shotgun (WGS) entry which is preliminary data.</text>
</comment>
<evidence type="ECO:0000259" key="5">
    <source>
        <dbReference type="PROSITE" id="PS50931"/>
    </source>
</evidence>
<dbReference type="SUPFAM" id="SSF53850">
    <property type="entry name" value="Periplasmic binding protein-like II"/>
    <property type="match status" value="1"/>
</dbReference>
<dbReference type="GO" id="GO:0003677">
    <property type="term" value="F:DNA binding"/>
    <property type="evidence" value="ECO:0007669"/>
    <property type="project" value="UniProtKB-KW"/>
</dbReference>
<sequence length="312" mass="34169">MSRTLIPVSLIYFDRVATEGSIQAAARSLNIAASAIDRQILGLEDRLNAKLFERMPKGMRLTAAGEILTGLVRRWQVEESKTVTEIFRLQGIQQGKVNIFAMDSHASSILPQLVQRLAVEHPLIGLSVQIGSTDEAVAALMDGETDLVVAFNLPALRELRVLWNSTLPLGCVVHPKHPLLDLPEVRLHDVIAYPIALQSKSLLIRRLLETRYSWLFTEPRGHVETNSLHLVKNLARSGNYVALTSELDTAEELVSGVLRFVPIVDSDAIRQTSGVAAAASKPLSSIVEIVANCAIGVVEKVLREARNGPVSR</sequence>
<dbReference type="SUPFAM" id="SSF46785">
    <property type="entry name" value="Winged helix' DNA-binding domain"/>
    <property type="match status" value="1"/>
</dbReference>
<keyword evidence="4" id="KW-0804">Transcription</keyword>
<dbReference type="Pfam" id="PF03466">
    <property type="entry name" value="LysR_substrate"/>
    <property type="match status" value="1"/>
</dbReference>
<evidence type="ECO:0000256" key="3">
    <source>
        <dbReference type="ARBA" id="ARBA00023125"/>
    </source>
</evidence>
<dbReference type="InterPro" id="IPR005119">
    <property type="entry name" value="LysR_subst-bd"/>
</dbReference>
<comment type="similarity">
    <text evidence="1">Belongs to the LysR transcriptional regulatory family.</text>
</comment>
<reference evidence="6" key="2">
    <citation type="submission" date="2021-03" db="EMBL/GenBank/DDBJ databases">
        <authorList>
            <person name="Artuso I."/>
            <person name="Turrini P."/>
            <person name="Pirolo M."/>
            <person name="Lugli G.A."/>
            <person name="Ventura M."/>
            <person name="Visca P."/>
        </authorList>
    </citation>
    <scope>NUCLEOTIDE SEQUENCE</scope>
    <source>
        <strain evidence="6">LMG 26462</strain>
    </source>
</reference>
<evidence type="ECO:0000313" key="7">
    <source>
        <dbReference type="Proteomes" id="UP001138921"/>
    </source>
</evidence>
<evidence type="ECO:0000256" key="1">
    <source>
        <dbReference type="ARBA" id="ARBA00009437"/>
    </source>
</evidence>
<dbReference type="AlphaFoldDB" id="A0A9X1ACB3"/>
<dbReference type="RefSeq" id="WP_214391156.1">
    <property type="nucleotide sequence ID" value="NZ_JAFLWW010000004.1"/>
</dbReference>
<evidence type="ECO:0000256" key="2">
    <source>
        <dbReference type="ARBA" id="ARBA00023015"/>
    </source>
</evidence>
<dbReference type="Gene3D" id="3.40.190.10">
    <property type="entry name" value="Periplasmic binding protein-like II"/>
    <property type="match status" value="2"/>
</dbReference>
<keyword evidence="3" id="KW-0238">DNA-binding</keyword>
<evidence type="ECO:0000313" key="6">
    <source>
        <dbReference type="EMBL" id="MBT1157223.1"/>
    </source>
</evidence>
<keyword evidence="7" id="KW-1185">Reference proteome</keyword>
<keyword evidence="2" id="KW-0805">Transcription regulation</keyword>
<dbReference type="InterPro" id="IPR036388">
    <property type="entry name" value="WH-like_DNA-bd_sf"/>
</dbReference>
<dbReference type="GO" id="GO:0005829">
    <property type="term" value="C:cytosol"/>
    <property type="evidence" value="ECO:0007669"/>
    <property type="project" value="TreeGrafter"/>
</dbReference>
<dbReference type="Pfam" id="PF00126">
    <property type="entry name" value="HTH_1"/>
    <property type="match status" value="1"/>
</dbReference>
<protein>
    <submittedName>
        <fullName evidence="6">LysR family transcriptional regulator</fullName>
    </submittedName>
</protein>
<proteinExistence type="inferred from homology"/>
<dbReference type="PROSITE" id="PS50931">
    <property type="entry name" value="HTH_LYSR"/>
    <property type="match status" value="1"/>
</dbReference>
<dbReference type="InterPro" id="IPR050950">
    <property type="entry name" value="HTH-type_LysR_regulators"/>
</dbReference>
<dbReference type="Gene3D" id="1.10.10.10">
    <property type="entry name" value="Winged helix-like DNA-binding domain superfamily/Winged helix DNA-binding domain"/>
    <property type="match status" value="1"/>
</dbReference>